<proteinExistence type="predicted"/>
<protein>
    <submittedName>
        <fullName evidence="1">Aldose 1-epimerase family protein</fullName>
    </submittedName>
</protein>
<dbReference type="OrthoDB" id="9795355at2"/>
<evidence type="ECO:0000313" key="1">
    <source>
        <dbReference type="EMBL" id="KAB0269723.1"/>
    </source>
</evidence>
<keyword evidence="2" id="KW-1185">Reference proteome</keyword>
<dbReference type="GO" id="GO:0016853">
    <property type="term" value="F:isomerase activity"/>
    <property type="evidence" value="ECO:0007669"/>
    <property type="project" value="InterPro"/>
</dbReference>
<dbReference type="RefSeq" id="WP_150941617.1">
    <property type="nucleotide sequence ID" value="NZ_VCMV01000001.1"/>
</dbReference>
<reference evidence="1 2" key="1">
    <citation type="journal article" date="2019" name="Microorganisms">
        <title>Genome Insights into the Novel Species Microvirga brassicacearum, a Rapeseed Endophyte with Biotechnological Potential.</title>
        <authorList>
            <person name="Jimenez-Gomez A."/>
            <person name="Saati-Santamaria Z."/>
            <person name="Igual J.M."/>
            <person name="Rivas R."/>
            <person name="Mateos P.F."/>
            <person name="Garcia-Fraile P."/>
        </authorList>
    </citation>
    <scope>NUCLEOTIDE SEQUENCE [LARGE SCALE GENOMIC DNA]</scope>
    <source>
        <strain evidence="1 2">CDVBN77</strain>
    </source>
</reference>
<dbReference type="InterPro" id="IPR014718">
    <property type="entry name" value="GH-type_carb-bd"/>
</dbReference>
<dbReference type="EMBL" id="VCMV01000001">
    <property type="protein sequence ID" value="KAB0269723.1"/>
    <property type="molecule type" value="Genomic_DNA"/>
</dbReference>
<sequence>MTITLSNSRLETQISTLGAELVRFRDEEGRDLLWDGDPAFWSGRSPLLFPIVGRLKNDRIRIHGREHSLTQHGFARTSEFEVRETGPSNCHLRLTSSPSTLEHYPFEFTLDVSYRLKDSRLIVSAMILNSGERPMPVSFGFHPAFRWPLPFGGARAAHEIRFEQMEPEPMRLLVDNLLGTTHESPIQGDRLTLRGELFGNGALIFDRIKSRNVEYGVPGQRSIKVGFAGMPHLGLWTKPGAGFICIEPWQGHASPVGFDGELGEKPGVVQVSPGDTREFAMEISLSDP</sequence>
<organism evidence="1 2">
    <name type="scientific">Microvirga brassicacearum</name>
    <dbReference type="NCBI Taxonomy" id="2580413"/>
    <lineage>
        <taxon>Bacteria</taxon>
        <taxon>Pseudomonadati</taxon>
        <taxon>Pseudomonadota</taxon>
        <taxon>Alphaproteobacteria</taxon>
        <taxon>Hyphomicrobiales</taxon>
        <taxon>Methylobacteriaceae</taxon>
        <taxon>Microvirga</taxon>
    </lineage>
</organism>
<dbReference type="GO" id="GO:0030246">
    <property type="term" value="F:carbohydrate binding"/>
    <property type="evidence" value="ECO:0007669"/>
    <property type="project" value="InterPro"/>
</dbReference>
<dbReference type="CDD" id="cd09024">
    <property type="entry name" value="Aldose_epim_lacX"/>
    <property type="match status" value="1"/>
</dbReference>
<dbReference type="Pfam" id="PF01263">
    <property type="entry name" value="Aldose_epim"/>
    <property type="match status" value="1"/>
</dbReference>
<dbReference type="SUPFAM" id="SSF74650">
    <property type="entry name" value="Galactose mutarotase-like"/>
    <property type="match status" value="1"/>
</dbReference>
<evidence type="ECO:0000313" key="2">
    <source>
        <dbReference type="Proteomes" id="UP000325684"/>
    </source>
</evidence>
<dbReference type="GO" id="GO:0005975">
    <property type="term" value="P:carbohydrate metabolic process"/>
    <property type="evidence" value="ECO:0007669"/>
    <property type="project" value="InterPro"/>
</dbReference>
<dbReference type="PANTHER" id="PTHR11122:SF13">
    <property type="entry name" value="GLUCOSE-6-PHOSPHATE 1-EPIMERASE"/>
    <property type="match status" value="1"/>
</dbReference>
<comment type="caution">
    <text evidence="1">The sequence shown here is derived from an EMBL/GenBank/DDBJ whole genome shotgun (WGS) entry which is preliminary data.</text>
</comment>
<accession>A0A5N3PJ69</accession>
<dbReference type="Proteomes" id="UP000325684">
    <property type="component" value="Unassembled WGS sequence"/>
</dbReference>
<dbReference type="InterPro" id="IPR011013">
    <property type="entry name" value="Gal_mutarotase_sf_dom"/>
</dbReference>
<dbReference type="AlphaFoldDB" id="A0A5N3PJ69"/>
<dbReference type="InterPro" id="IPR037481">
    <property type="entry name" value="LacX"/>
</dbReference>
<dbReference type="PANTHER" id="PTHR11122">
    <property type="entry name" value="APOSPORY-ASSOCIATED PROTEIN C-RELATED"/>
    <property type="match status" value="1"/>
</dbReference>
<gene>
    <name evidence="1" type="ORF">FEZ63_00185</name>
</gene>
<name>A0A5N3PJ69_9HYPH</name>
<dbReference type="InterPro" id="IPR008183">
    <property type="entry name" value="Aldose_1/G6P_1-epimerase"/>
</dbReference>
<dbReference type="Gene3D" id="2.70.98.10">
    <property type="match status" value="1"/>
</dbReference>